<keyword evidence="3" id="KW-1185">Reference proteome</keyword>
<keyword evidence="1" id="KW-1133">Transmembrane helix</keyword>
<dbReference type="EMBL" id="JAUEPT010000003">
    <property type="protein sequence ID" value="KAK0453069.1"/>
    <property type="molecule type" value="Genomic_DNA"/>
</dbReference>
<accession>A0AA39K4J8</accession>
<proteinExistence type="predicted"/>
<protein>
    <submittedName>
        <fullName evidence="2">Uncharacterized protein</fullName>
    </submittedName>
</protein>
<feature type="transmembrane region" description="Helical" evidence="1">
    <location>
        <begin position="72"/>
        <end position="91"/>
    </location>
</feature>
<dbReference type="Proteomes" id="UP001175226">
    <property type="component" value="Unassembled WGS sequence"/>
</dbReference>
<comment type="caution">
    <text evidence="2">The sequence shown here is derived from an EMBL/GenBank/DDBJ whole genome shotgun (WGS) entry which is preliminary data.</text>
</comment>
<sequence>MPPIRTRDYIFPSMHSVLRQADSLPASATIYYRHVPLPSFVFRYEPYGHAHFNRNHPLMTATHDGDIDWDDLVYFTVALVSCLVFVGAVYSQNWDGFSPLKEEDVLDEALQEPEPPRGQVRRLSVLAIELALAVTRRLHFTRLGLSATLISKTS</sequence>
<gene>
    <name evidence="2" type="ORF">EV421DRAFT_1897099</name>
</gene>
<dbReference type="AlphaFoldDB" id="A0AA39K4J8"/>
<evidence type="ECO:0000313" key="3">
    <source>
        <dbReference type="Proteomes" id="UP001175226"/>
    </source>
</evidence>
<reference evidence="2" key="1">
    <citation type="submission" date="2023-06" db="EMBL/GenBank/DDBJ databases">
        <authorList>
            <consortium name="Lawrence Berkeley National Laboratory"/>
            <person name="Ahrendt S."/>
            <person name="Sahu N."/>
            <person name="Indic B."/>
            <person name="Wong-Bajracharya J."/>
            <person name="Merenyi Z."/>
            <person name="Ke H.-M."/>
            <person name="Monk M."/>
            <person name="Kocsube S."/>
            <person name="Drula E."/>
            <person name="Lipzen A."/>
            <person name="Balint B."/>
            <person name="Henrissat B."/>
            <person name="Andreopoulos B."/>
            <person name="Martin F.M."/>
            <person name="Harder C.B."/>
            <person name="Rigling D."/>
            <person name="Ford K.L."/>
            <person name="Foster G.D."/>
            <person name="Pangilinan J."/>
            <person name="Papanicolaou A."/>
            <person name="Barry K."/>
            <person name="LaButti K."/>
            <person name="Viragh M."/>
            <person name="Koriabine M."/>
            <person name="Yan M."/>
            <person name="Riley R."/>
            <person name="Champramary S."/>
            <person name="Plett K.L."/>
            <person name="Tsai I.J."/>
            <person name="Slot J."/>
            <person name="Sipos G."/>
            <person name="Plett J."/>
            <person name="Nagy L.G."/>
            <person name="Grigoriev I.V."/>
        </authorList>
    </citation>
    <scope>NUCLEOTIDE SEQUENCE</scope>
    <source>
        <strain evidence="2">FPL87.14</strain>
    </source>
</reference>
<name>A0AA39K4J8_9AGAR</name>
<keyword evidence="1" id="KW-0472">Membrane</keyword>
<keyword evidence="1" id="KW-0812">Transmembrane</keyword>
<evidence type="ECO:0000256" key="1">
    <source>
        <dbReference type="SAM" id="Phobius"/>
    </source>
</evidence>
<evidence type="ECO:0000313" key="2">
    <source>
        <dbReference type="EMBL" id="KAK0453069.1"/>
    </source>
</evidence>
<organism evidence="2 3">
    <name type="scientific">Armillaria borealis</name>
    <dbReference type="NCBI Taxonomy" id="47425"/>
    <lineage>
        <taxon>Eukaryota</taxon>
        <taxon>Fungi</taxon>
        <taxon>Dikarya</taxon>
        <taxon>Basidiomycota</taxon>
        <taxon>Agaricomycotina</taxon>
        <taxon>Agaricomycetes</taxon>
        <taxon>Agaricomycetidae</taxon>
        <taxon>Agaricales</taxon>
        <taxon>Marasmiineae</taxon>
        <taxon>Physalacriaceae</taxon>
        <taxon>Armillaria</taxon>
    </lineage>
</organism>